<name>A0A0B8ZS93_9SPHN</name>
<gene>
    <name evidence="2" type="ORF">NJ75_00497</name>
</gene>
<dbReference type="AlphaFoldDB" id="A0A0B8ZS93"/>
<dbReference type="InterPro" id="IPR011009">
    <property type="entry name" value="Kinase-like_dom_sf"/>
</dbReference>
<keyword evidence="3" id="KW-1185">Reference proteome</keyword>
<dbReference type="PANTHER" id="PTHR23020:SF41">
    <property type="entry name" value="AMINOGLYCOSIDE PHOSPHOTRANSFERASE DOMAIN-CONTAINING PROTEIN"/>
    <property type="match status" value="1"/>
</dbReference>
<protein>
    <submittedName>
        <fullName evidence="2">Aminoglycoside phosphotransferase</fullName>
    </submittedName>
</protein>
<organism evidence="2 3">
    <name type="scientific">Novosphingobium subterraneum</name>
    <dbReference type="NCBI Taxonomy" id="48936"/>
    <lineage>
        <taxon>Bacteria</taxon>
        <taxon>Pseudomonadati</taxon>
        <taxon>Pseudomonadota</taxon>
        <taxon>Alphaproteobacteria</taxon>
        <taxon>Sphingomonadales</taxon>
        <taxon>Sphingomonadaceae</taxon>
        <taxon>Novosphingobium</taxon>
    </lineage>
</organism>
<dbReference type="InterPro" id="IPR052961">
    <property type="entry name" value="Oxido-Kinase-like_Enzymes"/>
</dbReference>
<dbReference type="PATRIC" id="fig|48936.3.peg.507"/>
<reference evidence="2 3" key="1">
    <citation type="submission" date="2014-10" db="EMBL/GenBank/DDBJ databases">
        <title>Draft genome sequence of Novosphingobium subterraneum DSM 12447.</title>
        <authorList>
            <person name="Gan H.M."/>
            <person name="Gan H.Y."/>
            <person name="Savka M.A."/>
        </authorList>
    </citation>
    <scope>NUCLEOTIDE SEQUENCE [LARGE SCALE GENOMIC DNA]</scope>
    <source>
        <strain evidence="2 3">DSM 12447</strain>
    </source>
</reference>
<dbReference type="Gene3D" id="3.10.450.50">
    <property type="match status" value="1"/>
</dbReference>
<dbReference type="InterPro" id="IPR037401">
    <property type="entry name" value="SnoaL-like"/>
</dbReference>
<dbReference type="Pfam" id="PF12680">
    <property type="entry name" value="SnoaL_2"/>
    <property type="match status" value="1"/>
</dbReference>
<dbReference type="Pfam" id="PF01636">
    <property type="entry name" value="APH"/>
    <property type="match status" value="1"/>
</dbReference>
<proteinExistence type="predicted"/>
<dbReference type="Gene3D" id="3.90.1200.10">
    <property type="match status" value="1"/>
</dbReference>
<dbReference type="SMART" id="SM00587">
    <property type="entry name" value="CHK"/>
    <property type="match status" value="1"/>
</dbReference>
<dbReference type="GO" id="GO:0016740">
    <property type="term" value="F:transferase activity"/>
    <property type="evidence" value="ECO:0007669"/>
    <property type="project" value="UniProtKB-KW"/>
</dbReference>
<dbReference type="InterPro" id="IPR002575">
    <property type="entry name" value="Aminoglycoside_PTrfase"/>
</dbReference>
<comment type="caution">
    <text evidence="2">The sequence shown here is derived from an EMBL/GenBank/DDBJ whole genome shotgun (WGS) entry which is preliminary data.</text>
</comment>
<accession>A0A0B8ZS93</accession>
<keyword evidence="2" id="KW-0808">Transferase</keyword>
<dbReference type="RefSeq" id="WP_052241870.1">
    <property type="nucleotide sequence ID" value="NZ_JRVC01000002.1"/>
</dbReference>
<dbReference type="SUPFAM" id="SSF54427">
    <property type="entry name" value="NTF2-like"/>
    <property type="match status" value="1"/>
</dbReference>
<dbReference type="Proteomes" id="UP000031338">
    <property type="component" value="Unassembled WGS sequence"/>
</dbReference>
<dbReference type="InterPro" id="IPR032710">
    <property type="entry name" value="NTF2-like_dom_sf"/>
</dbReference>
<dbReference type="SUPFAM" id="SSF56112">
    <property type="entry name" value="Protein kinase-like (PK-like)"/>
    <property type="match status" value="1"/>
</dbReference>
<dbReference type="EMBL" id="JRVC01000002">
    <property type="protein sequence ID" value="KHS49064.1"/>
    <property type="molecule type" value="Genomic_DNA"/>
</dbReference>
<evidence type="ECO:0000313" key="2">
    <source>
        <dbReference type="EMBL" id="KHS49064.1"/>
    </source>
</evidence>
<dbReference type="PANTHER" id="PTHR23020">
    <property type="entry name" value="UNCHARACTERIZED NUCLEAR HORMONE RECEPTOR-RELATED"/>
    <property type="match status" value="1"/>
</dbReference>
<feature type="domain" description="CHK kinase-like" evidence="1">
    <location>
        <begin position="252"/>
        <end position="430"/>
    </location>
</feature>
<dbReference type="STRING" id="48936.NJ75_00497"/>
<evidence type="ECO:0000259" key="1">
    <source>
        <dbReference type="SMART" id="SM00587"/>
    </source>
</evidence>
<dbReference type="InterPro" id="IPR015897">
    <property type="entry name" value="CHK_kinase-like"/>
</dbReference>
<sequence>MIRRSPKELIELYWTEVWNNRNAELIRELCADPIVRHDPGSVSALSLEDQIARVRQQSEKAEPYFEHEVLHADDTYVTSVWNMHTRKGERIELCGIEVFKAVDGKFTDCWNSSYVAGRWGREGDASVPQDLPEPALVATMDGITPAWLQAVFQHGDVPAPRVSLVATKPIGHGNLSQTIRAAVTYNANAADAVGSVICKITSGIPQAVSVAGDFGVYHRECEVYRFLGTVPPLATPRAYWARTGADGRTINLVLEDLSERARPGDQIAGCSVAEAGAVARELAALHSATWGDPRLDAADWLFDRAALAGRSAEGFALAVTEWKRRFAGRAEPALIDAIESLVPRIRGHIETAAKGDALIHGEPRVDNVLFEDTPEGPRAWLIDWQFAARGSPMFDLAYFLSGSLSPEDRRACEAALIERHVAAMAEVAPEWGLEQARAEYATALPVPLQFTVGAILAMPESDHGDRLLLTLAERNVAALRDWGLA</sequence>
<evidence type="ECO:0000313" key="3">
    <source>
        <dbReference type="Proteomes" id="UP000031338"/>
    </source>
</evidence>